<name>A0A923HAT9_9FLAO</name>
<dbReference type="Gene3D" id="3.40.1440.10">
    <property type="entry name" value="GIY-YIG endonuclease"/>
    <property type="match status" value="1"/>
</dbReference>
<reference evidence="2" key="1">
    <citation type="submission" date="2020-08" db="EMBL/GenBank/DDBJ databases">
        <title>Hyunsoonleella sp. strain SJ7 genome sequencing and assembly.</title>
        <authorList>
            <person name="Kim I."/>
        </authorList>
    </citation>
    <scope>NUCLEOTIDE SEQUENCE</scope>
    <source>
        <strain evidence="2">SJ7</strain>
    </source>
</reference>
<dbReference type="InterPro" id="IPR000305">
    <property type="entry name" value="GIY-YIG_endonuc"/>
</dbReference>
<evidence type="ECO:0000313" key="2">
    <source>
        <dbReference type="EMBL" id="MBC3758337.1"/>
    </source>
</evidence>
<dbReference type="PROSITE" id="PS50164">
    <property type="entry name" value="GIY_YIG"/>
    <property type="match status" value="1"/>
</dbReference>
<protein>
    <submittedName>
        <fullName evidence="2">GIY-YIG nuclease family protein</fullName>
    </submittedName>
</protein>
<proteinExistence type="predicted"/>
<dbReference type="AlphaFoldDB" id="A0A923HAT9"/>
<dbReference type="Pfam" id="PF01541">
    <property type="entry name" value="GIY-YIG"/>
    <property type="match status" value="1"/>
</dbReference>
<sequence length="86" mass="10331">MFYIYAIASVEKNYIYVGLTKNVDDRVLRHNMGRERTTRAYRPFELIFEESVDGSRSEARKREKYWKSGVGKEQLRKIRDKHRLSS</sequence>
<evidence type="ECO:0000259" key="1">
    <source>
        <dbReference type="PROSITE" id="PS50164"/>
    </source>
</evidence>
<dbReference type="SUPFAM" id="SSF82771">
    <property type="entry name" value="GIY-YIG endonuclease"/>
    <property type="match status" value="1"/>
</dbReference>
<evidence type="ECO:0000313" key="3">
    <source>
        <dbReference type="Proteomes" id="UP000656244"/>
    </source>
</evidence>
<organism evidence="2 3">
    <name type="scientific">Hyunsoonleella aquatilis</name>
    <dbReference type="NCBI Taxonomy" id="2762758"/>
    <lineage>
        <taxon>Bacteria</taxon>
        <taxon>Pseudomonadati</taxon>
        <taxon>Bacteroidota</taxon>
        <taxon>Flavobacteriia</taxon>
        <taxon>Flavobacteriales</taxon>
        <taxon>Flavobacteriaceae</taxon>
    </lineage>
</organism>
<comment type="caution">
    <text evidence="2">The sequence shown here is derived from an EMBL/GenBank/DDBJ whole genome shotgun (WGS) entry which is preliminary data.</text>
</comment>
<feature type="domain" description="GIY-YIG" evidence="1">
    <location>
        <begin position="1"/>
        <end position="79"/>
    </location>
</feature>
<dbReference type="InterPro" id="IPR035901">
    <property type="entry name" value="GIY-YIG_endonuc_sf"/>
</dbReference>
<dbReference type="Proteomes" id="UP000656244">
    <property type="component" value="Unassembled WGS sequence"/>
</dbReference>
<dbReference type="EMBL" id="JACNMF010000002">
    <property type="protein sequence ID" value="MBC3758337.1"/>
    <property type="molecule type" value="Genomic_DNA"/>
</dbReference>
<keyword evidence="3" id="KW-1185">Reference proteome</keyword>
<accession>A0A923HAT9</accession>
<gene>
    <name evidence="2" type="ORF">H7U19_07975</name>
</gene>